<evidence type="ECO:0008006" key="4">
    <source>
        <dbReference type="Google" id="ProtNLM"/>
    </source>
</evidence>
<dbReference type="EMBL" id="AZCX01000006">
    <property type="protein sequence ID" value="KRK47693.1"/>
    <property type="molecule type" value="Genomic_DNA"/>
</dbReference>
<accession>A0A0R1HLS5</accession>
<organism evidence="2 3">
    <name type="scientific">Secundilactobacillus kimchicus JCM 15530</name>
    <dbReference type="NCBI Taxonomy" id="1302272"/>
    <lineage>
        <taxon>Bacteria</taxon>
        <taxon>Bacillati</taxon>
        <taxon>Bacillota</taxon>
        <taxon>Bacilli</taxon>
        <taxon>Lactobacillales</taxon>
        <taxon>Lactobacillaceae</taxon>
        <taxon>Secundilactobacillus</taxon>
    </lineage>
</organism>
<evidence type="ECO:0000313" key="3">
    <source>
        <dbReference type="Proteomes" id="UP000050911"/>
    </source>
</evidence>
<protein>
    <recommendedName>
        <fullName evidence="4">SAM-dependent methyltransferase</fullName>
    </recommendedName>
</protein>
<feature type="region of interest" description="Disordered" evidence="1">
    <location>
        <begin position="1"/>
        <end position="22"/>
    </location>
</feature>
<sequence length="285" mass="31954">MNPKQLKKLKKRARQHQASTTSQPTDYIAAMTAYQTLFADYPTIKVLINNVLQADRLLKHGLLPQTLPHLLLPDDTQDVIFQRINAQFPVGDPEGDRLWDQLSAALPDLDEKLRSFRDYLETEYGMWAYISAPFVKDLADFVDGRPALEVMAGNGYVSKGLQDNGQTVIATDSKDWTAENETGRHPVTDIEPLSASEAVAKYGNQVAVIIMAWSPDGLTIDWDLLRQIRALDHPVDFVVVGERNGATGSKLFWQNAEFVDSPAVKALNAHYFQFDLIADHVYLVK</sequence>
<keyword evidence="3" id="KW-1185">Reference proteome</keyword>
<feature type="compositionally biased region" description="Basic residues" evidence="1">
    <location>
        <begin position="1"/>
        <end position="15"/>
    </location>
</feature>
<evidence type="ECO:0000256" key="1">
    <source>
        <dbReference type="SAM" id="MobiDB-lite"/>
    </source>
</evidence>
<reference evidence="2 3" key="1">
    <citation type="journal article" date="2015" name="Genome Announc.">
        <title>Expanding the biotechnology potential of lactobacilli through comparative genomics of 213 strains and associated genera.</title>
        <authorList>
            <person name="Sun Z."/>
            <person name="Harris H.M."/>
            <person name="McCann A."/>
            <person name="Guo C."/>
            <person name="Argimon S."/>
            <person name="Zhang W."/>
            <person name="Yang X."/>
            <person name="Jeffery I.B."/>
            <person name="Cooney J.C."/>
            <person name="Kagawa T.F."/>
            <person name="Liu W."/>
            <person name="Song Y."/>
            <person name="Salvetti E."/>
            <person name="Wrobel A."/>
            <person name="Rasinkangas P."/>
            <person name="Parkhill J."/>
            <person name="Rea M.C."/>
            <person name="O'Sullivan O."/>
            <person name="Ritari J."/>
            <person name="Douillard F.P."/>
            <person name="Paul Ross R."/>
            <person name="Yang R."/>
            <person name="Briner A.E."/>
            <person name="Felis G.E."/>
            <person name="de Vos W.M."/>
            <person name="Barrangou R."/>
            <person name="Klaenhammer T.R."/>
            <person name="Caufield P.W."/>
            <person name="Cui Y."/>
            <person name="Zhang H."/>
            <person name="O'Toole P.W."/>
        </authorList>
    </citation>
    <scope>NUCLEOTIDE SEQUENCE [LARGE SCALE GENOMIC DNA]</scope>
    <source>
        <strain evidence="2 3">JCM 15530</strain>
    </source>
</reference>
<dbReference type="OrthoDB" id="2248737at2"/>
<gene>
    <name evidence="2" type="ORF">FC96_GL002176</name>
</gene>
<dbReference type="RefSeq" id="WP_056942675.1">
    <property type="nucleotide sequence ID" value="NZ_AZCX01000006.1"/>
</dbReference>
<comment type="caution">
    <text evidence="2">The sequence shown here is derived from an EMBL/GenBank/DDBJ whole genome shotgun (WGS) entry which is preliminary data.</text>
</comment>
<dbReference type="PATRIC" id="fig|1302272.5.peg.2226"/>
<dbReference type="Proteomes" id="UP000050911">
    <property type="component" value="Unassembled WGS sequence"/>
</dbReference>
<name>A0A0R1HLS5_9LACO</name>
<dbReference type="AlphaFoldDB" id="A0A0R1HLS5"/>
<proteinExistence type="predicted"/>
<evidence type="ECO:0000313" key="2">
    <source>
        <dbReference type="EMBL" id="KRK47693.1"/>
    </source>
</evidence>
<dbReference type="STRING" id="1302272.FC96_GL002176"/>